<dbReference type="AlphaFoldDB" id="A0A0V1Q014"/>
<dbReference type="GeneID" id="26839469"/>
<dbReference type="Proteomes" id="UP000054251">
    <property type="component" value="Unassembled WGS sequence"/>
</dbReference>
<proteinExistence type="predicted"/>
<dbReference type="RefSeq" id="XP_015467881.1">
    <property type="nucleotide sequence ID" value="XM_015611290.1"/>
</dbReference>
<gene>
    <name evidence="1" type="ORF">AC631_02460</name>
</gene>
<organism evidence="1 2">
    <name type="scientific">Debaryomyces fabryi</name>
    <dbReference type="NCBI Taxonomy" id="58627"/>
    <lineage>
        <taxon>Eukaryota</taxon>
        <taxon>Fungi</taxon>
        <taxon>Dikarya</taxon>
        <taxon>Ascomycota</taxon>
        <taxon>Saccharomycotina</taxon>
        <taxon>Pichiomycetes</taxon>
        <taxon>Debaryomycetaceae</taxon>
        <taxon>Debaryomyces</taxon>
    </lineage>
</organism>
<evidence type="ECO:0000313" key="2">
    <source>
        <dbReference type="Proteomes" id="UP000054251"/>
    </source>
</evidence>
<name>A0A0V1Q014_9ASCO</name>
<evidence type="ECO:0008006" key="3">
    <source>
        <dbReference type="Google" id="ProtNLM"/>
    </source>
</evidence>
<protein>
    <recommendedName>
        <fullName evidence="3">FIST domain-containing protein</fullName>
    </recommendedName>
</protein>
<reference evidence="1 2" key="1">
    <citation type="submission" date="2015-11" db="EMBL/GenBank/DDBJ databases">
        <title>The genome of Debaryomyces fabryi.</title>
        <authorList>
            <person name="Tafer H."/>
            <person name="Lopandic K."/>
        </authorList>
    </citation>
    <scope>NUCLEOTIDE SEQUENCE [LARGE SCALE GENOMIC DNA]</scope>
    <source>
        <strain evidence="1 2">CBS 789</strain>
    </source>
</reference>
<sequence>MGYICSNFKFSIRKFSLYRPLSEIYTKTSINPVNFRLSPPTNFEAKSLLLLSTPSLLTQLIEESIHLYQSNGIQVIAAGIDCVVPNSQRHGVSEMWLDEYIKINNSVKLEDRDDENSQIRERDGIHVVQASKNWKTIDSNFSINIHPDSKVDLKLANTIFSNSNLVTLFYFQPSHLNGQSNSGQTLCDLDVTLPSNLFKKSPKIESEDKWTPLYDSNSEPLIITSCTGNLVKLINKKSAAGFLEQNDRLMSIGSKDTQVFVKLYKKDLDVGQRFKVIAGGGEWGTKANILAISPEAKVDSGDRIEFFMLTPEDRFTTAAEMNNESLSNKLTFECSYEERSYLLDNMDDSIIMENVFGCGSENGFIYNNVQHLSTGERISISL</sequence>
<accession>A0A0V1Q014</accession>
<dbReference type="OrthoDB" id="4080562at2759"/>
<dbReference type="EMBL" id="LMYN01000043">
    <property type="protein sequence ID" value="KSA01779.1"/>
    <property type="molecule type" value="Genomic_DNA"/>
</dbReference>
<evidence type="ECO:0000313" key="1">
    <source>
        <dbReference type="EMBL" id="KSA01779.1"/>
    </source>
</evidence>
<keyword evidence="2" id="KW-1185">Reference proteome</keyword>
<comment type="caution">
    <text evidence="1">The sequence shown here is derived from an EMBL/GenBank/DDBJ whole genome shotgun (WGS) entry which is preliminary data.</text>
</comment>